<evidence type="ECO:0000256" key="1">
    <source>
        <dbReference type="ARBA" id="ARBA00004651"/>
    </source>
</evidence>
<organism evidence="12 13">
    <name type="scientific">Metamycoplasma faucium</name>
    <dbReference type="NCBI Taxonomy" id="56142"/>
    <lineage>
        <taxon>Bacteria</taxon>
        <taxon>Bacillati</taxon>
        <taxon>Mycoplasmatota</taxon>
        <taxon>Mycoplasmoidales</taxon>
        <taxon>Metamycoplasmataceae</taxon>
        <taxon>Metamycoplasma</taxon>
    </lineage>
</organism>
<keyword evidence="6" id="KW-0653">Protein transport</keyword>
<sequence length="435" mass="48478">MPSNRLTAKEFNEKFRISQELQNKFNLVPESKKQTITSIAGKPKKLILEIVKRFFSNPVVVIAFIVFIVLLLCSIIIPSKAARWYVPNQEVSPYDNIKLLPPLAKPLLKDQPIDDGSAFVNVWKQIQKLPQNLRHYFDFFLKTVKFNGQTKSIDTYTPSGINLVTYNAYAFYKAATLLNFVNKAINEGQTIDNAFIDNALSKIPELHTLLGTTHLGADIWTTTWYATWKAIWIALVAAIVQTFIGVSIGAFLGFHAGKKIDTIAMRIIDIFLSLPDLIWLLLFTTIFGATQSALIGALIITGWAYPVSATRMFVITVKDEEYIIAAKSVGANTSRQVFVHALPAVLGKIATNFVRRIPSIILSVASLAFLGFFKEKSDINLGQMLIENTPYAAQNPWTLALPATILLILSLSLHFIAMGVHDALDPKVIVRGKRK</sequence>
<evidence type="ECO:0000256" key="5">
    <source>
        <dbReference type="ARBA" id="ARBA00022856"/>
    </source>
</evidence>
<feature type="transmembrane region" description="Helical" evidence="10">
    <location>
        <begin position="54"/>
        <end position="77"/>
    </location>
</feature>
<evidence type="ECO:0000256" key="8">
    <source>
        <dbReference type="ARBA" id="ARBA00023136"/>
    </source>
</evidence>
<dbReference type="RefSeq" id="WP_405312127.1">
    <property type="nucleotide sequence ID" value="NZ_CP088155.1"/>
</dbReference>
<feature type="transmembrane region" description="Helical" evidence="10">
    <location>
        <begin position="277"/>
        <end position="305"/>
    </location>
</feature>
<feature type="domain" description="ABC transmembrane type-1" evidence="11">
    <location>
        <begin position="227"/>
        <end position="417"/>
    </location>
</feature>
<dbReference type="CDD" id="cd06261">
    <property type="entry name" value="TM_PBP2"/>
    <property type="match status" value="1"/>
</dbReference>
<dbReference type="Pfam" id="PF12911">
    <property type="entry name" value="OppC_N"/>
    <property type="match status" value="1"/>
</dbReference>
<dbReference type="InterPro" id="IPR000515">
    <property type="entry name" value="MetI-like"/>
</dbReference>
<proteinExistence type="inferred from homology"/>
<accession>A0ABZ2TMN8</accession>
<dbReference type="PANTHER" id="PTHR43386:SF24">
    <property type="entry name" value="OLIGOPEPTIDE TRANSPORT SYSTEM PERMEASE PROTEIN AMID"/>
    <property type="match status" value="1"/>
</dbReference>
<evidence type="ECO:0000259" key="11">
    <source>
        <dbReference type="PROSITE" id="PS50928"/>
    </source>
</evidence>
<comment type="similarity">
    <text evidence="9">Belongs to the binding-protein-dependent transport system permease family. OppBC subfamily.</text>
</comment>
<dbReference type="PROSITE" id="PS50928">
    <property type="entry name" value="ABC_TM1"/>
    <property type="match status" value="1"/>
</dbReference>
<reference evidence="12" key="1">
    <citation type="submission" date="2021-11" db="EMBL/GenBank/DDBJ databases">
        <title>The first genome sequence of unculturable Mycoplasma faucium obtained by de novo assembly of metagenomic reads.</title>
        <authorList>
            <person name="Sabat A.J."/>
            <person name="Bathoorn E."/>
            <person name="Akkerboom V."/>
            <person name="Friedrich A.W."/>
        </authorList>
    </citation>
    <scope>NUCLEOTIDE SEQUENCE [LARGE SCALE GENOMIC DNA]</scope>
    <source>
        <strain evidence="12">UMCG-MFM1</strain>
    </source>
</reference>
<evidence type="ECO:0000256" key="3">
    <source>
        <dbReference type="ARBA" id="ARBA00022475"/>
    </source>
</evidence>
<gene>
    <name evidence="12" type="ORF">LQ356_01675</name>
</gene>
<keyword evidence="13" id="KW-1185">Reference proteome</keyword>
<evidence type="ECO:0000256" key="4">
    <source>
        <dbReference type="ARBA" id="ARBA00022692"/>
    </source>
</evidence>
<evidence type="ECO:0000256" key="10">
    <source>
        <dbReference type="RuleBase" id="RU363032"/>
    </source>
</evidence>
<keyword evidence="2 10" id="KW-0813">Transport</keyword>
<evidence type="ECO:0000256" key="7">
    <source>
        <dbReference type="ARBA" id="ARBA00022989"/>
    </source>
</evidence>
<keyword evidence="8 10" id="KW-0472">Membrane</keyword>
<feature type="transmembrane region" description="Helical" evidence="10">
    <location>
        <begin position="353"/>
        <end position="373"/>
    </location>
</feature>
<dbReference type="InterPro" id="IPR050366">
    <property type="entry name" value="BP-dependent_transpt_permease"/>
</dbReference>
<evidence type="ECO:0000256" key="9">
    <source>
        <dbReference type="ARBA" id="ARBA00024202"/>
    </source>
</evidence>
<dbReference type="InterPro" id="IPR025966">
    <property type="entry name" value="OppC_N"/>
</dbReference>
<evidence type="ECO:0000313" key="13">
    <source>
        <dbReference type="Proteomes" id="UP001622612"/>
    </source>
</evidence>
<protein>
    <submittedName>
        <fullName evidence="12">ABC transporter permease</fullName>
    </submittedName>
</protein>
<keyword evidence="3" id="KW-1003">Cell membrane</keyword>
<feature type="transmembrane region" description="Helical" evidence="10">
    <location>
        <begin position="230"/>
        <end position="256"/>
    </location>
</feature>
<name>A0ABZ2TMN8_9BACT</name>
<evidence type="ECO:0000313" key="12">
    <source>
        <dbReference type="EMBL" id="WYM97589.1"/>
    </source>
</evidence>
<dbReference type="Pfam" id="PF00528">
    <property type="entry name" value="BPD_transp_1"/>
    <property type="match status" value="1"/>
</dbReference>
<evidence type="ECO:0000256" key="2">
    <source>
        <dbReference type="ARBA" id="ARBA00022448"/>
    </source>
</evidence>
<dbReference type="InterPro" id="IPR035906">
    <property type="entry name" value="MetI-like_sf"/>
</dbReference>
<dbReference type="SUPFAM" id="SSF161098">
    <property type="entry name" value="MetI-like"/>
    <property type="match status" value="1"/>
</dbReference>
<evidence type="ECO:0000256" key="6">
    <source>
        <dbReference type="ARBA" id="ARBA00022927"/>
    </source>
</evidence>
<comment type="subcellular location">
    <subcellularLocation>
        <location evidence="1 10">Cell membrane</location>
        <topology evidence="1 10">Multi-pass membrane protein</topology>
    </subcellularLocation>
</comment>
<keyword evidence="5" id="KW-0571">Peptide transport</keyword>
<keyword evidence="7 10" id="KW-1133">Transmembrane helix</keyword>
<feature type="transmembrane region" description="Helical" evidence="10">
    <location>
        <begin position="394"/>
        <end position="417"/>
    </location>
</feature>
<keyword evidence="4 10" id="KW-0812">Transmembrane</keyword>
<dbReference type="Proteomes" id="UP001622612">
    <property type="component" value="Chromosome"/>
</dbReference>
<dbReference type="Gene3D" id="1.10.3720.10">
    <property type="entry name" value="MetI-like"/>
    <property type="match status" value="1"/>
</dbReference>
<dbReference type="PANTHER" id="PTHR43386">
    <property type="entry name" value="OLIGOPEPTIDE TRANSPORT SYSTEM PERMEASE PROTEIN APPC"/>
    <property type="match status" value="1"/>
</dbReference>
<dbReference type="EMBL" id="CP088155">
    <property type="protein sequence ID" value="WYM97589.1"/>
    <property type="molecule type" value="Genomic_DNA"/>
</dbReference>